<name>A0A1W2GAI2_REIFA</name>
<protein>
    <submittedName>
        <fullName evidence="2">Outer membrane lipoprotein-sorting protein</fullName>
    </submittedName>
</protein>
<dbReference type="EMBL" id="FWYF01000002">
    <property type="protein sequence ID" value="SMD33689.1"/>
    <property type="molecule type" value="Genomic_DNA"/>
</dbReference>
<evidence type="ECO:0000256" key="1">
    <source>
        <dbReference type="ARBA" id="ARBA00022729"/>
    </source>
</evidence>
<dbReference type="AlphaFoldDB" id="A0A1W2GAI2"/>
<dbReference type="Proteomes" id="UP000192472">
    <property type="component" value="Unassembled WGS sequence"/>
</dbReference>
<dbReference type="Gene3D" id="2.50.20.10">
    <property type="entry name" value="Lipoprotein localisation LolA/LolB/LppX"/>
    <property type="match status" value="1"/>
</dbReference>
<proteinExistence type="predicted"/>
<evidence type="ECO:0000313" key="2">
    <source>
        <dbReference type="EMBL" id="SMD33689.1"/>
    </source>
</evidence>
<keyword evidence="3" id="KW-1185">Reference proteome</keyword>
<dbReference type="OrthoDB" id="9810685at2"/>
<accession>A0A1W2GAI2</accession>
<dbReference type="CDD" id="cd16325">
    <property type="entry name" value="LolA"/>
    <property type="match status" value="1"/>
</dbReference>
<dbReference type="SUPFAM" id="SSF89392">
    <property type="entry name" value="Prokaryotic lipoproteins and lipoprotein localization factors"/>
    <property type="match status" value="1"/>
</dbReference>
<dbReference type="RefSeq" id="WP_084372105.1">
    <property type="nucleotide sequence ID" value="NZ_FWYF01000002.1"/>
</dbReference>
<keyword evidence="1" id="KW-0732">Signal</keyword>
<gene>
    <name evidence="2" type="ORF">SAMN04488029_1615</name>
</gene>
<dbReference type="InterPro" id="IPR004564">
    <property type="entry name" value="OM_lipoprot_carrier_LolA-like"/>
</dbReference>
<dbReference type="Pfam" id="PF03548">
    <property type="entry name" value="LolA"/>
    <property type="match status" value="1"/>
</dbReference>
<organism evidence="2 3">
    <name type="scientific">Reichenbachiella faecimaris</name>
    <dbReference type="NCBI Taxonomy" id="692418"/>
    <lineage>
        <taxon>Bacteria</taxon>
        <taxon>Pseudomonadati</taxon>
        <taxon>Bacteroidota</taxon>
        <taxon>Cytophagia</taxon>
        <taxon>Cytophagales</taxon>
        <taxon>Reichenbachiellaceae</taxon>
        <taxon>Reichenbachiella</taxon>
    </lineage>
</organism>
<dbReference type="PANTHER" id="PTHR35869">
    <property type="entry name" value="OUTER-MEMBRANE LIPOPROTEIN CARRIER PROTEIN"/>
    <property type="match status" value="1"/>
</dbReference>
<evidence type="ECO:0000313" key="3">
    <source>
        <dbReference type="Proteomes" id="UP000192472"/>
    </source>
</evidence>
<reference evidence="2 3" key="1">
    <citation type="submission" date="2017-04" db="EMBL/GenBank/DDBJ databases">
        <authorList>
            <person name="Afonso C.L."/>
            <person name="Miller P.J."/>
            <person name="Scott M.A."/>
            <person name="Spackman E."/>
            <person name="Goraichik I."/>
            <person name="Dimitrov K.M."/>
            <person name="Suarez D.L."/>
            <person name="Swayne D.E."/>
        </authorList>
    </citation>
    <scope>NUCLEOTIDE SEQUENCE [LARGE SCALE GENOMIC DNA]</scope>
    <source>
        <strain evidence="2 3">DSM 26133</strain>
    </source>
</reference>
<dbReference type="InterPro" id="IPR029046">
    <property type="entry name" value="LolA/LolB/LppX"/>
</dbReference>
<dbReference type="PANTHER" id="PTHR35869:SF1">
    <property type="entry name" value="OUTER-MEMBRANE LIPOPROTEIN CARRIER PROTEIN"/>
    <property type="match status" value="1"/>
</dbReference>
<dbReference type="STRING" id="692418.SAMN04488029_1615"/>
<sequence length="212" mass="24549">MKSIQFLFILSIAVLTQAIAQKDPAAKEVLDAMSAKYQKIPAFKAEFSYTMEDDSDDIDEGFKGTILVRGDKYKLVMDEQEVTFDGSDIYTYLKEENEITISGYDPEEEEISLSNIFNIYKIGYKYVYTESRNNGTIDVVDLVPEDRDKEYFKIRMEIMTSDKSLKSFKVFDKSGSRYLYKVLSFKEDTSITDKTFVYDKTKYPGAEVIDFR</sequence>
<keyword evidence="2" id="KW-0449">Lipoprotein</keyword>